<dbReference type="PANTHER" id="PTHR30086:SF20">
    <property type="entry name" value="ARGININE EXPORTER PROTEIN ARGO-RELATED"/>
    <property type="match status" value="1"/>
</dbReference>
<keyword evidence="2" id="KW-1003">Cell membrane</keyword>
<dbReference type="PANTHER" id="PTHR30086">
    <property type="entry name" value="ARGININE EXPORTER PROTEIN ARGO"/>
    <property type="match status" value="1"/>
</dbReference>
<keyword evidence="8" id="KW-1185">Reference proteome</keyword>
<sequence>MSPALELAAFAGLMAIGQFSPGPDWLLVTRTALSEGTGNGVRTAAGIATGLVFHVGLAVGGLAGIFRTEAAWGKAVACLGAAYLLWMVVGLLRHAGEIPELGEIRSRGEAYLRGFLTNLLNPKVVLFVVATTSPFLAGDHPRWWPWAIGGIVIAQGFLLWCLWAWLLQWPPVKQGYRRAAKWIDRVFAGLLVILAVVLVLECVAI</sequence>
<dbReference type="Proteomes" id="UP000557717">
    <property type="component" value="Unassembled WGS sequence"/>
</dbReference>
<comment type="subcellular location">
    <subcellularLocation>
        <location evidence="1">Cell membrane</location>
        <topology evidence="1">Multi-pass membrane protein</topology>
    </subcellularLocation>
</comment>
<dbReference type="GO" id="GO:0005886">
    <property type="term" value="C:plasma membrane"/>
    <property type="evidence" value="ECO:0007669"/>
    <property type="project" value="UniProtKB-SubCell"/>
</dbReference>
<dbReference type="GO" id="GO:0015171">
    <property type="term" value="F:amino acid transmembrane transporter activity"/>
    <property type="evidence" value="ECO:0007669"/>
    <property type="project" value="TreeGrafter"/>
</dbReference>
<reference evidence="7 8" key="1">
    <citation type="submission" date="2020-08" db="EMBL/GenBank/DDBJ databases">
        <title>Genomic Encyclopedia of Type Strains, Phase IV (KMG-IV): sequencing the most valuable type-strain genomes for metagenomic binning, comparative biology and taxonomic classification.</title>
        <authorList>
            <person name="Goeker M."/>
        </authorList>
    </citation>
    <scope>NUCLEOTIDE SEQUENCE [LARGE SCALE GENOMIC DNA]</scope>
    <source>
        <strain evidence="7 8">YC6886</strain>
    </source>
</reference>
<keyword evidence="5 6" id="KW-0472">Membrane</keyword>
<feature type="transmembrane region" description="Helical" evidence="6">
    <location>
        <begin position="43"/>
        <end position="63"/>
    </location>
</feature>
<evidence type="ECO:0000313" key="7">
    <source>
        <dbReference type="EMBL" id="MBB5353648.1"/>
    </source>
</evidence>
<evidence type="ECO:0000313" key="8">
    <source>
        <dbReference type="Proteomes" id="UP000557717"/>
    </source>
</evidence>
<evidence type="ECO:0000256" key="1">
    <source>
        <dbReference type="ARBA" id="ARBA00004651"/>
    </source>
</evidence>
<dbReference type="AlphaFoldDB" id="A0A840VGC9"/>
<evidence type="ECO:0000256" key="2">
    <source>
        <dbReference type="ARBA" id="ARBA00022475"/>
    </source>
</evidence>
<organism evidence="7 8">
    <name type="scientific">Haloferula luteola</name>
    <dbReference type="NCBI Taxonomy" id="595692"/>
    <lineage>
        <taxon>Bacteria</taxon>
        <taxon>Pseudomonadati</taxon>
        <taxon>Verrucomicrobiota</taxon>
        <taxon>Verrucomicrobiia</taxon>
        <taxon>Verrucomicrobiales</taxon>
        <taxon>Verrucomicrobiaceae</taxon>
        <taxon>Haloferula</taxon>
    </lineage>
</organism>
<protein>
    <submittedName>
        <fullName evidence="7">Threonine/homoserine/homoserine lactone efflux protein</fullName>
    </submittedName>
</protein>
<comment type="caution">
    <text evidence="7">The sequence shown here is derived from an EMBL/GenBank/DDBJ whole genome shotgun (WGS) entry which is preliminary data.</text>
</comment>
<proteinExistence type="predicted"/>
<dbReference type="RefSeq" id="WP_184021825.1">
    <property type="nucleotide sequence ID" value="NZ_JACHFD010000031.1"/>
</dbReference>
<dbReference type="EMBL" id="JACHFD010000031">
    <property type="protein sequence ID" value="MBB5353648.1"/>
    <property type="molecule type" value="Genomic_DNA"/>
</dbReference>
<name>A0A840VGC9_9BACT</name>
<accession>A0A840VGC9</accession>
<dbReference type="Pfam" id="PF01810">
    <property type="entry name" value="LysE"/>
    <property type="match status" value="1"/>
</dbReference>
<evidence type="ECO:0000256" key="5">
    <source>
        <dbReference type="ARBA" id="ARBA00023136"/>
    </source>
</evidence>
<feature type="transmembrane region" description="Helical" evidence="6">
    <location>
        <begin position="75"/>
        <end position="95"/>
    </location>
</feature>
<evidence type="ECO:0000256" key="3">
    <source>
        <dbReference type="ARBA" id="ARBA00022692"/>
    </source>
</evidence>
<dbReference type="InterPro" id="IPR001123">
    <property type="entry name" value="LeuE-type"/>
</dbReference>
<feature type="transmembrane region" description="Helical" evidence="6">
    <location>
        <begin position="143"/>
        <end position="166"/>
    </location>
</feature>
<evidence type="ECO:0000256" key="4">
    <source>
        <dbReference type="ARBA" id="ARBA00022989"/>
    </source>
</evidence>
<gene>
    <name evidence="7" type="ORF">HNR46_003909</name>
</gene>
<keyword evidence="4 6" id="KW-1133">Transmembrane helix</keyword>
<feature type="transmembrane region" description="Helical" evidence="6">
    <location>
        <begin position="186"/>
        <end position="204"/>
    </location>
</feature>
<keyword evidence="3 6" id="KW-0812">Transmembrane</keyword>
<evidence type="ECO:0000256" key="6">
    <source>
        <dbReference type="SAM" id="Phobius"/>
    </source>
</evidence>